<accession>A0A3D8PR16</accession>
<organism evidence="1 2">
    <name type="scientific">Oceanobacillus arenosus</name>
    <dbReference type="NCBI Taxonomy" id="1229153"/>
    <lineage>
        <taxon>Bacteria</taxon>
        <taxon>Bacillati</taxon>
        <taxon>Bacillota</taxon>
        <taxon>Bacilli</taxon>
        <taxon>Bacillales</taxon>
        <taxon>Bacillaceae</taxon>
        <taxon>Oceanobacillus</taxon>
    </lineage>
</organism>
<dbReference type="InterPro" id="IPR027417">
    <property type="entry name" value="P-loop_NTPase"/>
</dbReference>
<dbReference type="EMBL" id="PIOC01000019">
    <property type="protein sequence ID" value="RDW17609.1"/>
    <property type="molecule type" value="Genomic_DNA"/>
</dbReference>
<dbReference type="OrthoDB" id="2052561at2"/>
<proteinExistence type="predicted"/>
<dbReference type="PANTHER" id="PTHR30050">
    <property type="entry name" value="CHROMOSOMAL REPLICATION INITIATOR PROTEIN DNAA"/>
    <property type="match status" value="1"/>
</dbReference>
<protein>
    <submittedName>
        <fullName evidence="1">Uncharacterized protein</fullName>
    </submittedName>
</protein>
<name>A0A3D8PR16_9BACI</name>
<comment type="caution">
    <text evidence="1">The sequence shown here is derived from an EMBL/GenBank/DDBJ whole genome shotgun (WGS) entry which is preliminary data.</text>
</comment>
<reference evidence="2" key="1">
    <citation type="submission" date="2017-11" db="EMBL/GenBank/DDBJ databases">
        <authorList>
            <person name="Zhu W."/>
        </authorList>
    </citation>
    <scope>NUCLEOTIDE SEQUENCE [LARGE SCALE GENOMIC DNA]</scope>
    <source>
        <strain evidence="2">CAU 1183</strain>
    </source>
</reference>
<gene>
    <name evidence="1" type="ORF">CWR48_13915</name>
</gene>
<dbReference type="SUPFAM" id="SSF52540">
    <property type="entry name" value="P-loop containing nucleoside triphosphate hydrolases"/>
    <property type="match status" value="1"/>
</dbReference>
<dbReference type="Gene3D" id="3.40.50.300">
    <property type="entry name" value="P-loop containing nucleotide triphosphate hydrolases"/>
    <property type="match status" value="1"/>
</dbReference>
<dbReference type="RefSeq" id="WP_115773857.1">
    <property type="nucleotide sequence ID" value="NZ_PIOC01000019.1"/>
</dbReference>
<evidence type="ECO:0000313" key="2">
    <source>
        <dbReference type="Proteomes" id="UP000257143"/>
    </source>
</evidence>
<dbReference type="PANTHER" id="PTHR30050:SF4">
    <property type="entry name" value="ATP-BINDING PROTEIN RV3427C IN INSERTION SEQUENCE-RELATED"/>
    <property type="match status" value="1"/>
</dbReference>
<dbReference type="Proteomes" id="UP000257143">
    <property type="component" value="Unassembled WGS sequence"/>
</dbReference>
<keyword evidence="2" id="KW-1185">Reference proteome</keyword>
<dbReference type="AlphaFoldDB" id="A0A3D8PR16"/>
<sequence length="280" mass="32374">MKSIKEMDILKSTGIEHIGDRICPECESEVPIYKRNGQEYSLCLKCENKKISQKETDGYEPPKRREITNKVKTIQYIPSELEYVTFDDYIPKTESQKLAMKLTYEFIEGEHNSILFQGDPGTGKSHLFRCAARELEKQKIPWKETNWEGKEITYKVNKTVLFAKVPELMKLIQSTYNRHSELTEDEILQTINDVDVLVLDEIAGERSKSDGGFETWSGDILYQILDHRQGKANLYNLNYPSSEVKQKYGETHGKRILSRMSSKAKILKIDGPDHRMKGLD</sequence>
<dbReference type="GO" id="GO:0006260">
    <property type="term" value="P:DNA replication"/>
    <property type="evidence" value="ECO:0007669"/>
    <property type="project" value="TreeGrafter"/>
</dbReference>
<evidence type="ECO:0000313" key="1">
    <source>
        <dbReference type="EMBL" id="RDW17609.1"/>
    </source>
</evidence>